<comment type="caution">
    <text evidence="9">The sequence shown here is derived from an EMBL/GenBank/DDBJ whole genome shotgun (WGS) entry which is preliminary data.</text>
</comment>
<comment type="catalytic activity">
    <reaction evidence="1">
        <text>ATP + protein L-histidine = ADP + protein N-phospho-L-histidine.</text>
        <dbReference type="EC" id="2.7.13.3"/>
    </reaction>
</comment>
<proteinExistence type="predicted"/>
<dbReference type="AlphaFoldDB" id="A0A937CZW4"/>
<dbReference type="InterPro" id="IPR036097">
    <property type="entry name" value="HisK_dim/P_sf"/>
</dbReference>
<reference evidence="9" key="1">
    <citation type="submission" date="2021-01" db="EMBL/GenBank/DDBJ databases">
        <title>Ramlibacter sp. strain AW1 16S ribosomal RNA gene Genome sequencing and assembly.</title>
        <authorList>
            <person name="Kang M."/>
        </authorList>
    </citation>
    <scope>NUCLEOTIDE SEQUENCE</scope>
    <source>
        <strain evidence="9">AW1</strain>
    </source>
</reference>
<evidence type="ECO:0000313" key="9">
    <source>
        <dbReference type="EMBL" id="MBL0418789.1"/>
    </source>
</evidence>
<evidence type="ECO:0000256" key="4">
    <source>
        <dbReference type="PROSITE-ProRule" id="PRU00169"/>
    </source>
</evidence>
<dbReference type="SMART" id="SM00387">
    <property type="entry name" value="HATPase_c"/>
    <property type="match status" value="1"/>
</dbReference>
<evidence type="ECO:0000256" key="3">
    <source>
        <dbReference type="ARBA" id="ARBA00022553"/>
    </source>
</evidence>
<dbReference type="InterPro" id="IPR036890">
    <property type="entry name" value="HATPase_C_sf"/>
</dbReference>
<evidence type="ECO:0000259" key="7">
    <source>
        <dbReference type="PROSITE" id="PS50109"/>
    </source>
</evidence>
<feature type="transmembrane region" description="Helical" evidence="6">
    <location>
        <begin position="23"/>
        <end position="45"/>
    </location>
</feature>
<keyword evidence="6" id="KW-0812">Transmembrane</keyword>
<feature type="modified residue" description="4-aspartylphosphate" evidence="4">
    <location>
        <position position="648"/>
    </location>
</feature>
<keyword evidence="10" id="KW-1185">Reference proteome</keyword>
<dbReference type="PROSITE" id="PS50109">
    <property type="entry name" value="HIS_KIN"/>
    <property type="match status" value="1"/>
</dbReference>
<dbReference type="SUPFAM" id="SSF47384">
    <property type="entry name" value="Homodimeric domain of signal transducing histidine kinase"/>
    <property type="match status" value="1"/>
</dbReference>
<dbReference type="GO" id="GO:0000155">
    <property type="term" value="F:phosphorelay sensor kinase activity"/>
    <property type="evidence" value="ECO:0007669"/>
    <property type="project" value="InterPro"/>
</dbReference>
<dbReference type="CDD" id="cd12915">
    <property type="entry name" value="PDC2_DGC_like"/>
    <property type="match status" value="1"/>
</dbReference>
<dbReference type="InterPro" id="IPR011006">
    <property type="entry name" value="CheY-like_superfamily"/>
</dbReference>
<dbReference type="Pfam" id="PF00512">
    <property type="entry name" value="HisKA"/>
    <property type="match status" value="1"/>
</dbReference>
<dbReference type="EMBL" id="JAEQNA010000001">
    <property type="protein sequence ID" value="MBL0418789.1"/>
    <property type="molecule type" value="Genomic_DNA"/>
</dbReference>
<dbReference type="PANTHER" id="PTHR43065">
    <property type="entry name" value="SENSOR HISTIDINE KINASE"/>
    <property type="match status" value="1"/>
</dbReference>
<dbReference type="CDD" id="cd18773">
    <property type="entry name" value="PDC1_HK_sensor"/>
    <property type="match status" value="1"/>
</dbReference>
<gene>
    <name evidence="9" type="ORF">JI739_00380</name>
</gene>
<evidence type="ECO:0000259" key="8">
    <source>
        <dbReference type="PROSITE" id="PS50110"/>
    </source>
</evidence>
<organism evidence="9 10">
    <name type="scientific">Ramlibacter aurantiacus</name>
    <dbReference type="NCBI Taxonomy" id="2801330"/>
    <lineage>
        <taxon>Bacteria</taxon>
        <taxon>Pseudomonadati</taxon>
        <taxon>Pseudomonadota</taxon>
        <taxon>Betaproteobacteria</taxon>
        <taxon>Burkholderiales</taxon>
        <taxon>Comamonadaceae</taxon>
        <taxon>Ramlibacter</taxon>
    </lineage>
</organism>
<evidence type="ECO:0000256" key="2">
    <source>
        <dbReference type="ARBA" id="ARBA00012438"/>
    </source>
</evidence>
<keyword evidence="6" id="KW-0472">Membrane</keyword>
<dbReference type="Pfam" id="PF02518">
    <property type="entry name" value="HATPase_c"/>
    <property type="match status" value="1"/>
</dbReference>
<dbReference type="Gene3D" id="3.30.450.20">
    <property type="entry name" value="PAS domain"/>
    <property type="match status" value="2"/>
</dbReference>
<dbReference type="Gene3D" id="3.40.50.2300">
    <property type="match status" value="1"/>
</dbReference>
<dbReference type="PROSITE" id="PS50110">
    <property type="entry name" value="RESPONSE_REGULATORY"/>
    <property type="match status" value="1"/>
</dbReference>
<keyword evidence="3 4" id="KW-0597">Phosphoprotein</keyword>
<feature type="domain" description="Response regulatory" evidence="8">
    <location>
        <begin position="597"/>
        <end position="711"/>
    </location>
</feature>
<dbReference type="SUPFAM" id="SSF55874">
    <property type="entry name" value="ATPase domain of HSP90 chaperone/DNA topoisomerase II/histidine kinase"/>
    <property type="match status" value="1"/>
</dbReference>
<dbReference type="InterPro" id="IPR003594">
    <property type="entry name" value="HATPase_dom"/>
</dbReference>
<feature type="domain" description="Histidine kinase" evidence="7">
    <location>
        <begin position="364"/>
        <end position="577"/>
    </location>
</feature>
<dbReference type="SMART" id="SM00388">
    <property type="entry name" value="HisKA"/>
    <property type="match status" value="1"/>
</dbReference>
<evidence type="ECO:0000313" key="10">
    <source>
        <dbReference type="Proteomes" id="UP000613011"/>
    </source>
</evidence>
<feature type="transmembrane region" description="Helical" evidence="6">
    <location>
        <begin position="300"/>
        <end position="322"/>
    </location>
</feature>
<dbReference type="SUPFAM" id="SSF52172">
    <property type="entry name" value="CheY-like"/>
    <property type="match status" value="1"/>
</dbReference>
<accession>A0A937CZW4</accession>
<keyword evidence="6" id="KW-1133">Transmembrane helix</keyword>
<dbReference type="InterPro" id="IPR004358">
    <property type="entry name" value="Sig_transdc_His_kin-like_C"/>
</dbReference>
<dbReference type="EC" id="2.7.13.3" evidence="2"/>
<dbReference type="SMART" id="SM00448">
    <property type="entry name" value="REC"/>
    <property type="match status" value="1"/>
</dbReference>
<dbReference type="InterPro" id="IPR001789">
    <property type="entry name" value="Sig_transdc_resp-reg_receiver"/>
</dbReference>
<dbReference type="PRINTS" id="PR00344">
    <property type="entry name" value="BCTRLSENSOR"/>
</dbReference>
<evidence type="ECO:0000256" key="6">
    <source>
        <dbReference type="SAM" id="Phobius"/>
    </source>
</evidence>
<dbReference type="InterPro" id="IPR005467">
    <property type="entry name" value="His_kinase_dom"/>
</dbReference>
<evidence type="ECO:0000256" key="5">
    <source>
        <dbReference type="SAM" id="MobiDB-lite"/>
    </source>
</evidence>
<dbReference type="InterPro" id="IPR003661">
    <property type="entry name" value="HisK_dim/P_dom"/>
</dbReference>
<protein>
    <recommendedName>
        <fullName evidence="2">histidine kinase</fullName>
        <ecNumber evidence="2">2.7.13.3</ecNumber>
    </recommendedName>
</protein>
<dbReference type="Gene3D" id="1.10.287.130">
    <property type="match status" value="1"/>
</dbReference>
<dbReference type="Proteomes" id="UP000613011">
    <property type="component" value="Unassembled WGS sequence"/>
</dbReference>
<dbReference type="RefSeq" id="WP_201681870.1">
    <property type="nucleotide sequence ID" value="NZ_JAEQNA010000001.1"/>
</dbReference>
<dbReference type="Pfam" id="PF00072">
    <property type="entry name" value="Response_reg"/>
    <property type="match status" value="1"/>
</dbReference>
<dbReference type="Gene3D" id="3.30.565.10">
    <property type="entry name" value="Histidine kinase-like ATPase, C-terminal domain"/>
    <property type="match status" value="1"/>
</dbReference>
<dbReference type="PANTHER" id="PTHR43065:SF42">
    <property type="entry name" value="TWO-COMPONENT SENSOR PPRA"/>
    <property type="match status" value="1"/>
</dbReference>
<feature type="region of interest" description="Disordered" evidence="5">
    <location>
        <begin position="714"/>
        <end position="735"/>
    </location>
</feature>
<sequence length="735" mass="78585">MPFATTQGPAPSSSVRVPSGLGWLRLLLVLAVLVPLLLLAAFSVYRYAQLEAEAEVRLKRTLSIAHEHALRILATNRTLLEHVRDLAPRGTALDPQRRDELNAQLAQLARGQPQVQSIRIEDPNGAVLAASDGLEPRPGADGVGRGLTPEPQLMHGRVHLSDLLRDGPDGERLFEISLGRFTKNGDFAGVVETRTPPSFFTSFHATLAAEEPGVAITLFRADGLVYSRWPPLPDAPERMSPRGEVLSRVLAGETSGVVRNISSLDQQRRIILFQQLGDFPAYIGVGREFGALKMDLLREVGLLAAFGAVPVLGIVLAAWVAMQRTRQALAAAAELRHESEVRRQVEEALFQSQKMEALGRLTGGVAHDFNNALMVIGGNLHLLHRTVPEGARRYLDAIGRAVQSSAQLTRQLLAFSRRQALAPENVRLQERLPELEDLLVPTLGAQVQLSIDVDPATPPIHVDASELELALINLAVNARDAMDDGGSFILRAGPTPAPAGADGEWVLVEAVDSGQGMDPAVAARAFDPFFTTKPAGKGTGLGLSQVYGLCERAGGRAELRSAPGRGTRVRLLFPASREADPPAPPVPADASAPLKLSVLLVEDNLEVAQVIRPVLESHGCTVMHVPTGALALKVLEVDAGRFDLLLTDVVMPGGVDGATLASTVQIRYPRLQILLMTGYAEQIAAIDALGFKVLAKPFTPQVLTEALASIVRTASAPPGTRPPTAQGHEGSHTSL</sequence>
<evidence type="ECO:0000256" key="1">
    <source>
        <dbReference type="ARBA" id="ARBA00000085"/>
    </source>
</evidence>
<name>A0A937CZW4_9BURK</name>
<dbReference type="CDD" id="cd00082">
    <property type="entry name" value="HisKA"/>
    <property type="match status" value="1"/>
</dbReference>